<keyword evidence="1" id="KW-0175">Coiled coil</keyword>
<feature type="region of interest" description="Disordered" evidence="2">
    <location>
        <begin position="1"/>
        <end position="52"/>
    </location>
</feature>
<proteinExistence type="predicted"/>
<feature type="coiled-coil region" evidence="1">
    <location>
        <begin position="54"/>
        <end position="102"/>
    </location>
</feature>
<feature type="region of interest" description="Disordered" evidence="2">
    <location>
        <begin position="349"/>
        <end position="380"/>
    </location>
</feature>
<feature type="compositionally biased region" description="Polar residues" evidence="2">
    <location>
        <begin position="10"/>
        <end position="22"/>
    </location>
</feature>
<feature type="coiled-coil region" evidence="1">
    <location>
        <begin position="192"/>
        <end position="261"/>
    </location>
</feature>
<sequence length="388" mass="43126">MPSPSPPGTPQRQRSTNAQEDSSALPPSPKTPLLHRNAGFNGKRTSPSEREEKIRRLEMENEVLRANNNRFVQQALKAAQAQKAAEEKLKAVNDNLQEYVEVANIAVQQVTQYQATEQTWITALEKKGTETQVLKIRLRSQQQSIQDLLQKVDEQKAQLIKCHSESMEVAELQRLRGETLQLTLDEQDRLELQELREENYKYQETVQNAALLVTQYQRKVSERDRTIKDNKKVIDGLHNVVASKEKMIEDLSRECSMLRADDIRGQGNGVGNAGPKYIAYNPAYASGGAASPAATSSQSSSVYSTPGLELSEIQAVETVPTCPQLETSPAGSFAISSGDMMYSSSTQPLLAVNPDTITDATPDPNREAMENNSEGSDDELIRQIAYRY</sequence>
<accession>A0A6A6SG38</accession>
<dbReference type="AlphaFoldDB" id="A0A6A6SG38"/>
<keyword evidence="4" id="KW-1185">Reference proteome</keyword>
<evidence type="ECO:0000256" key="1">
    <source>
        <dbReference type="SAM" id="Coils"/>
    </source>
</evidence>
<organism evidence="3 4">
    <name type="scientific">Massarina eburnea CBS 473.64</name>
    <dbReference type="NCBI Taxonomy" id="1395130"/>
    <lineage>
        <taxon>Eukaryota</taxon>
        <taxon>Fungi</taxon>
        <taxon>Dikarya</taxon>
        <taxon>Ascomycota</taxon>
        <taxon>Pezizomycotina</taxon>
        <taxon>Dothideomycetes</taxon>
        <taxon>Pleosporomycetidae</taxon>
        <taxon>Pleosporales</taxon>
        <taxon>Massarineae</taxon>
        <taxon>Massarinaceae</taxon>
        <taxon>Massarina</taxon>
    </lineage>
</organism>
<gene>
    <name evidence="3" type="ORF">P280DRAFT_531194</name>
</gene>
<name>A0A6A6SG38_9PLEO</name>
<dbReference type="Proteomes" id="UP000799753">
    <property type="component" value="Unassembled WGS sequence"/>
</dbReference>
<protein>
    <submittedName>
        <fullName evidence="3">Uncharacterized protein</fullName>
    </submittedName>
</protein>
<evidence type="ECO:0000313" key="4">
    <source>
        <dbReference type="Proteomes" id="UP000799753"/>
    </source>
</evidence>
<evidence type="ECO:0000313" key="3">
    <source>
        <dbReference type="EMBL" id="KAF2645214.1"/>
    </source>
</evidence>
<evidence type="ECO:0000256" key="2">
    <source>
        <dbReference type="SAM" id="MobiDB-lite"/>
    </source>
</evidence>
<dbReference type="EMBL" id="MU006777">
    <property type="protein sequence ID" value="KAF2645214.1"/>
    <property type="molecule type" value="Genomic_DNA"/>
</dbReference>
<reference evidence="3" key="1">
    <citation type="journal article" date="2020" name="Stud. Mycol.">
        <title>101 Dothideomycetes genomes: a test case for predicting lifestyles and emergence of pathogens.</title>
        <authorList>
            <person name="Haridas S."/>
            <person name="Albert R."/>
            <person name="Binder M."/>
            <person name="Bloem J."/>
            <person name="Labutti K."/>
            <person name="Salamov A."/>
            <person name="Andreopoulos B."/>
            <person name="Baker S."/>
            <person name="Barry K."/>
            <person name="Bills G."/>
            <person name="Bluhm B."/>
            <person name="Cannon C."/>
            <person name="Castanera R."/>
            <person name="Culley D."/>
            <person name="Daum C."/>
            <person name="Ezra D."/>
            <person name="Gonzalez J."/>
            <person name="Henrissat B."/>
            <person name="Kuo A."/>
            <person name="Liang C."/>
            <person name="Lipzen A."/>
            <person name="Lutzoni F."/>
            <person name="Magnuson J."/>
            <person name="Mondo S."/>
            <person name="Nolan M."/>
            <person name="Ohm R."/>
            <person name="Pangilinan J."/>
            <person name="Park H.-J."/>
            <person name="Ramirez L."/>
            <person name="Alfaro M."/>
            <person name="Sun H."/>
            <person name="Tritt A."/>
            <person name="Yoshinaga Y."/>
            <person name="Zwiers L.-H."/>
            <person name="Turgeon B."/>
            <person name="Goodwin S."/>
            <person name="Spatafora J."/>
            <person name="Crous P."/>
            <person name="Grigoriev I."/>
        </authorList>
    </citation>
    <scope>NUCLEOTIDE SEQUENCE</scope>
    <source>
        <strain evidence="3">CBS 473.64</strain>
    </source>
</reference>